<dbReference type="EMBL" id="FQVL01000010">
    <property type="protein sequence ID" value="SHF19847.1"/>
    <property type="molecule type" value="Genomic_DNA"/>
</dbReference>
<name>A0A1M4ZPV4_9BACL</name>
<accession>A0A1M4ZPV4</accession>
<organism evidence="1 2">
    <name type="scientific">Seinonella peptonophila</name>
    <dbReference type="NCBI Taxonomy" id="112248"/>
    <lineage>
        <taxon>Bacteria</taxon>
        <taxon>Bacillati</taxon>
        <taxon>Bacillota</taxon>
        <taxon>Bacilli</taxon>
        <taxon>Bacillales</taxon>
        <taxon>Thermoactinomycetaceae</taxon>
        <taxon>Seinonella</taxon>
    </lineage>
</organism>
<dbReference type="Proteomes" id="UP000184476">
    <property type="component" value="Unassembled WGS sequence"/>
</dbReference>
<evidence type="ECO:0000313" key="1">
    <source>
        <dbReference type="EMBL" id="SHF19847.1"/>
    </source>
</evidence>
<dbReference type="AlphaFoldDB" id="A0A1M4ZPV4"/>
<evidence type="ECO:0000313" key="2">
    <source>
        <dbReference type="Proteomes" id="UP000184476"/>
    </source>
</evidence>
<dbReference type="RefSeq" id="WP_175552375.1">
    <property type="nucleotide sequence ID" value="NZ_FQVL01000010.1"/>
</dbReference>
<reference evidence="1 2" key="1">
    <citation type="submission" date="2016-11" db="EMBL/GenBank/DDBJ databases">
        <authorList>
            <person name="Jaros S."/>
            <person name="Januszkiewicz K."/>
            <person name="Wedrychowicz H."/>
        </authorList>
    </citation>
    <scope>NUCLEOTIDE SEQUENCE [LARGE SCALE GENOMIC DNA]</scope>
    <source>
        <strain evidence="1 2">DSM 44666</strain>
    </source>
</reference>
<proteinExistence type="predicted"/>
<keyword evidence="2" id="KW-1185">Reference proteome</keyword>
<protein>
    <submittedName>
        <fullName evidence="1">Uncharacterized protein</fullName>
    </submittedName>
</protein>
<sequence length="45" mass="5214">MKIELNRQAQISLSKQISTYVSSSSKRWICLFRSHLKRGMNSDQG</sequence>
<gene>
    <name evidence="1" type="ORF">SAMN05444392_11036</name>
</gene>